<feature type="compositionally biased region" description="Gly residues" evidence="1">
    <location>
        <begin position="84"/>
        <end position="96"/>
    </location>
</feature>
<feature type="compositionally biased region" description="Basic and acidic residues" evidence="1">
    <location>
        <begin position="458"/>
        <end position="471"/>
    </location>
</feature>
<feature type="compositionally biased region" description="Acidic residues" evidence="1">
    <location>
        <begin position="553"/>
        <end position="562"/>
    </location>
</feature>
<keyword evidence="3" id="KW-1185">Reference proteome</keyword>
<feature type="compositionally biased region" description="Low complexity" evidence="1">
    <location>
        <begin position="322"/>
        <end position="352"/>
    </location>
</feature>
<feature type="compositionally biased region" description="Basic and acidic residues" evidence="1">
    <location>
        <begin position="537"/>
        <end position="552"/>
    </location>
</feature>
<name>A0AA36NH97_9DINO</name>
<evidence type="ECO:0000313" key="2">
    <source>
        <dbReference type="EMBL" id="CAJ1403491.1"/>
    </source>
</evidence>
<feature type="compositionally biased region" description="Low complexity" evidence="1">
    <location>
        <begin position="111"/>
        <end position="120"/>
    </location>
</feature>
<organism evidence="2 3">
    <name type="scientific">Effrenium voratum</name>
    <dbReference type="NCBI Taxonomy" id="2562239"/>
    <lineage>
        <taxon>Eukaryota</taxon>
        <taxon>Sar</taxon>
        <taxon>Alveolata</taxon>
        <taxon>Dinophyceae</taxon>
        <taxon>Suessiales</taxon>
        <taxon>Symbiodiniaceae</taxon>
        <taxon>Effrenium</taxon>
    </lineage>
</organism>
<accession>A0AA36NH97</accession>
<evidence type="ECO:0000256" key="1">
    <source>
        <dbReference type="SAM" id="MobiDB-lite"/>
    </source>
</evidence>
<comment type="caution">
    <text evidence="2">The sequence shown here is derived from an EMBL/GenBank/DDBJ whole genome shotgun (WGS) entry which is preliminary data.</text>
</comment>
<feature type="compositionally biased region" description="Low complexity" evidence="1">
    <location>
        <begin position="208"/>
        <end position="301"/>
    </location>
</feature>
<feature type="compositionally biased region" description="Basic residues" evidence="1">
    <location>
        <begin position="521"/>
        <end position="530"/>
    </location>
</feature>
<feature type="region of interest" description="Disordered" evidence="1">
    <location>
        <begin position="167"/>
        <end position="378"/>
    </location>
</feature>
<dbReference type="EMBL" id="CAUJNA010003498">
    <property type="protein sequence ID" value="CAJ1403491.1"/>
    <property type="molecule type" value="Genomic_DNA"/>
</dbReference>
<feature type="region of interest" description="Disordered" evidence="1">
    <location>
        <begin position="448"/>
        <end position="562"/>
    </location>
</feature>
<feature type="region of interest" description="Disordered" evidence="1">
    <location>
        <begin position="84"/>
        <end position="137"/>
    </location>
</feature>
<feature type="compositionally biased region" description="Low complexity" evidence="1">
    <location>
        <begin position="363"/>
        <end position="378"/>
    </location>
</feature>
<feature type="compositionally biased region" description="Basic and acidic residues" evidence="1">
    <location>
        <begin position="487"/>
        <end position="520"/>
    </location>
</feature>
<dbReference type="Proteomes" id="UP001178507">
    <property type="component" value="Unassembled WGS sequence"/>
</dbReference>
<sequence>MAAAGAYPGPCFKGAMDKGAMKGAPKGQAFGPGKGMPGIKGMGKGFGPDGRPMGPMGPTGPTGPKGMGPMGPMGPIGGKGPMGMGPVGSIGPGAPGGLKPQSTGGPRPDKALAPPALTAAAERRNSRGPLMPPLPPSALRPDAPVLEEDFGWPTKATPCFDKVDPAASMSKTEATDHSPLKSAAPLGEAQGRPAPVLRFVDDGEKADMPTLPGMPSSMPSMPSSTPSSIPSSIPSNIPSSIPSSTGGMPNSMLESMPSMPSSTPSSIPSSTGGMPASMLESMPSMPSSTPSSIPSSTGGMPASMLESMPSMPSGIPSTGNMPSSVPSSMPSCTPSSIPSSKPGSMPSSVPSSPSMPPAMPGTQSQLPQPAQAVQSVQPAQIAQPVQSMLPMQPVQEATHQVSIMQPVQAAQPAQATGQAMQPVAAPSQLGGASTAGYAGDVPIEGSRQFKARPTVTHLRSELERVQKEMDALRTASPSGDAGGETGAHLEELQRLRELLEQTERENQELRAKQVPEEGATKRRGVRKSVKNKTLDLTPHRKNEWQDMQRPESEESDLDIDEDLDELLGMDLTAARD</sequence>
<proteinExistence type="predicted"/>
<reference evidence="2" key="1">
    <citation type="submission" date="2023-08" db="EMBL/GenBank/DDBJ databases">
        <authorList>
            <person name="Chen Y."/>
            <person name="Shah S."/>
            <person name="Dougan E. K."/>
            <person name="Thang M."/>
            <person name="Chan C."/>
        </authorList>
    </citation>
    <scope>NUCLEOTIDE SEQUENCE</scope>
</reference>
<protein>
    <submittedName>
        <fullName evidence="2">Uncharacterized protein</fullName>
    </submittedName>
</protein>
<evidence type="ECO:0000313" key="3">
    <source>
        <dbReference type="Proteomes" id="UP001178507"/>
    </source>
</evidence>
<gene>
    <name evidence="2" type="ORF">EVOR1521_LOCUS26160</name>
</gene>
<dbReference type="AlphaFoldDB" id="A0AA36NH97"/>